<dbReference type="Pfam" id="PF01261">
    <property type="entry name" value="AP_endonuc_2"/>
    <property type="match status" value="1"/>
</dbReference>
<dbReference type="RefSeq" id="WP_189426262.1">
    <property type="nucleotide sequence ID" value="NZ_BMZE01000003.1"/>
</dbReference>
<dbReference type="InterPro" id="IPR050312">
    <property type="entry name" value="IolE/XylAMocC-like"/>
</dbReference>
<gene>
    <name evidence="2" type="primary">iolE</name>
    <name evidence="2" type="ORF">GCM10007989_26990</name>
</gene>
<sequence length="305" mass="33966">MTRRIANAPVTWGVWGPHSLPAHRRPADILKTLQQSGYAGVETGPLRFFADSDEALAETLNQYELECAGAYVPLRPLHGVEVMAGDLEYLREVCKAFGHFKNPGPVILAEETEDAIKQHVRRGKDETDLDLSPSDWGVLIEGFNEAARIVRDHGLMVSYHPHTGTHIEQPHEVDRLLEDTDLDFTLDTGHAAAGGDDSIDLVDRWASRINHVHVKDLIDAPVEKARRERITFGMAEAAAPLGKGDLDLDGFMNKLQAVGYDGWIVVEQDRRPDGGHDHAAVDQEQKENFDWVFARSEWLSTNPNS</sequence>
<dbReference type="Proteomes" id="UP000646579">
    <property type="component" value="Unassembled WGS sequence"/>
</dbReference>
<dbReference type="AlphaFoldDB" id="A0A918S954"/>
<feature type="domain" description="Xylose isomerase-like TIM barrel" evidence="1">
    <location>
        <begin position="33"/>
        <end position="279"/>
    </location>
</feature>
<reference evidence="2" key="1">
    <citation type="journal article" date="2014" name="Int. J. Syst. Evol. Microbiol.">
        <title>Complete genome sequence of Corynebacterium casei LMG S-19264T (=DSM 44701T), isolated from a smear-ripened cheese.</title>
        <authorList>
            <consortium name="US DOE Joint Genome Institute (JGI-PGF)"/>
            <person name="Walter F."/>
            <person name="Albersmeier A."/>
            <person name="Kalinowski J."/>
            <person name="Ruckert C."/>
        </authorList>
    </citation>
    <scope>NUCLEOTIDE SEQUENCE</scope>
    <source>
        <strain evidence="2">KCTC 32437</strain>
    </source>
</reference>
<comment type="caution">
    <text evidence="2">The sequence shown here is derived from an EMBL/GenBank/DDBJ whole genome shotgun (WGS) entry which is preliminary data.</text>
</comment>
<dbReference type="PANTHER" id="PTHR12110">
    <property type="entry name" value="HYDROXYPYRUVATE ISOMERASE"/>
    <property type="match status" value="1"/>
</dbReference>
<evidence type="ECO:0000313" key="2">
    <source>
        <dbReference type="EMBL" id="GHA29924.1"/>
    </source>
</evidence>
<evidence type="ECO:0000259" key="1">
    <source>
        <dbReference type="Pfam" id="PF01261"/>
    </source>
</evidence>
<dbReference type="InterPro" id="IPR036237">
    <property type="entry name" value="Xyl_isomerase-like_sf"/>
</dbReference>
<name>A0A918S954_9HYPH</name>
<reference evidence="2" key="2">
    <citation type="submission" date="2020-09" db="EMBL/GenBank/DDBJ databases">
        <authorList>
            <person name="Sun Q."/>
            <person name="Kim S."/>
        </authorList>
    </citation>
    <scope>NUCLEOTIDE SEQUENCE</scope>
    <source>
        <strain evidence="2">KCTC 32437</strain>
    </source>
</reference>
<proteinExistence type="predicted"/>
<organism evidence="2 3">
    <name type="scientific">Devosia pacifica</name>
    <dbReference type="NCBI Taxonomy" id="1335967"/>
    <lineage>
        <taxon>Bacteria</taxon>
        <taxon>Pseudomonadati</taxon>
        <taxon>Pseudomonadota</taxon>
        <taxon>Alphaproteobacteria</taxon>
        <taxon>Hyphomicrobiales</taxon>
        <taxon>Devosiaceae</taxon>
        <taxon>Devosia</taxon>
    </lineage>
</organism>
<dbReference type="SUPFAM" id="SSF51658">
    <property type="entry name" value="Xylose isomerase-like"/>
    <property type="match status" value="1"/>
</dbReference>
<keyword evidence="3" id="KW-1185">Reference proteome</keyword>
<accession>A0A918S954</accession>
<evidence type="ECO:0000313" key="3">
    <source>
        <dbReference type="Proteomes" id="UP000646579"/>
    </source>
</evidence>
<dbReference type="PANTHER" id="PTHR12110:SF41">
    <property type="entry name" value="INOSOSE DEHYDRATASE"/>
    <property type="match status" value="1"/>
</dbReference>
<dbReference type="Gene3D" id="3.20.20.150">
    <property type="entry name" value="Divalent-metal-dependent TIM barrel enzymes"/>
    <property type="match status" value="1"/>
</dbReference>
<dbReference type="InterPro" id="IPR013022">
    <property type="entry name" value="Xyl_isomerase-like_TIM-brl"/>
</dbReference>
<protein>
    <submittedName>
        <fullName evidence="2">Inosose dehydratase</fullName>
    </submittedName>
</protein>
<dbReference type="EMBL" id="BMZE01000003">
    <property type="protein sequence ID" value="GHA29924.1"/>
    <property type="molecule type" value="Genomic_DNA"/>
</dbReference>